<feature type="region of interest" description="Disordered" evidence="1">
    <location>
        <begin position="476"/>
        <end position="545"/>
    </location>
</feature>
<feature type="compositionally biased region" description="Basic residues" evidence="1">
    <location>
        <begin position="680"/>
        <end position="690"/>
    </location>
</feature>
<proteinExistence type="predicted"/>
<evidence type="ECO:0000313" key="3">
    <source>
        <dbReference type="Proteomes" id="UP001642464"/>
    </source>
</evidence>
<comment type="caution">
    <text evidence="2">The sequence shown here is derived from an EMBL/GenBank/DDBJ whole genome shotgun (WGS) entry which is preliminary data.</text>
</comment>
<gene>
    <name evidence="2" type="ORF">SCF082_LOCUS4719</name>
</gene>
<feature type="region of interest" description="Disordered" evidence="1">
    <location>
        <begin position="332"/>
        <end position="434"/>
    </location>
</feature>
<sequence>MGRLLKVFTDCPNRHVAFALAFEEDKHLRTAGLNFLHDHSGKLFTKQCITLQDVDSGDGDVEPADPVNEEISPLQDHASKAEINVADLSRKDHKLMRVIEQVRNERVGLAGTALDTEFDAEAMDLCSVPLPGPKQTVDLMHTRFSDAEIFLEHCTTDVMGADGVPNMVISGDPCAEAELDAVIKYLLKSSQITYSGSWCPKTEALSSDMMEGCLGLLNQLKGAAGGGPAAPEEAAPQPKKTPRPKKGAAKPKAAPAPTEPLPKTLPKKRKGQAPSDAESVPSTAIDPSKAAKTGDLDGAEVDAMPNYTWDDLSEVMRDFDATEEEARKVLLELCGPEPKTADGDKKGHKRLRPLVEEPARAAPAVPPKRVRGKSADEASAEAKKSALIEETPEEHSQAATDGEEVPAPEPVPTGRESEFPGSMRQEVNPLGPSASQAGMEELQAKILQLEAANARLEEEKSARLQMALHAPPHMKGKIAAAPLPPQDVAVPVPPKSGAPGDPDEPADGGYVGYFMEGEEEEEGDDDPEVVPPPPKPVAKEEPPSTVAKINSSTHRKEYMRLSRMMNSRQDLPAMSGLWNGTPAEDRNKLLEQWINNNENPTACEAAVVLSREEMQLKIESIIRRGQGLKDPDAPADPASVQFWVTDKMKLENTTTLTQSHHLQLRGNAGSAGGSSVAAKSKPKAKPKAKGKVQQQEQQTTAEMRDNTRNQLKRELNAANMVILDLPAQNGLRGQLEDFKTQYEDILDKNAREQHFYGGAQKRAACLDCELDFITLPLVQAMVDAGYLDILVDFADHRSYWENMMKESVGCVAQPKGTVETQQISIWHTPTLVAIGALPCIKISPLMHQTVTPGLIAGAALGLLLYHRADASAFALWSGSVRRWHAAQASASVHAMTMEEGRSDTPRRRLADFQLGEDLVDAVVTRDTPSAVHLEIGAAVDGILEKGETIGLADPLASYWPGQRLNVTVIKKAKHHVWVRLQRYDATRCHSCFQPLEGHPAPGSRHELRCQCVNIGRHVPPFFEDAGHRYHGIVGPVPLEVQEKMQKLIEKGNQYWDTWTDKSSRPTHKGRLHGVGLQLSRNITFPGTEQLQEQCNEVLREMLGTSMVQLLRNASNADVWRSFRWYTPPSLPAAQPGVAERDGEGGTVQSYIGQGYMAVLNNCSEAHGPPVPVAKLLGVPSCKDTCPTCRSQGCQACSECCVHVDNDQSASVLLGIQEENPLIDEMAFFVMGNKAFPLAGGRSFFFDGKVVPHGVWRPQRGHYKGMAFVRKALGAALAAAEAAKLDEAPEVARCRKRVQDLKLQMPLCEAMRAVLGSKDIPQARQLLQMLQQAGLEPDSPTWLADLQGGQLQAQLLELVEAVTPLVTRGNVKAKAPRRESQEDLLVSGIFIVSTSLGEHEDIHKTSGLSHAQAVAELAEAWALWALEPSDADASDLRLRSATAAERLRGTVLHEELRQVAEMPGDAASHEHLTSHAERATQRLRQVADTLRHTAPVDALPAATAVLDSHDVEALRGALLRLAEERDEFHRSLEVSHLEAAEREASLRHQISGHPDPVVAHLLRQVEQLQGSLARERLVSSSLKAELDAIRSLKGTDLLIS</sequence>
<feature type="region of interest" description="Disordered" evidence="1">
    <location>
        <begin position="223"/>
        <end position="302"/>
    </location>
</feature>
<feature type="region of interest" description="Disordered" evidence="1">
    <location>
        <begin position="656"/>
        <end position="705"/>
    </location>
</feature>
<feature type="compositionally biased region" description="Low complexity" evidence="1">
    <location>
        <begin position="229"/>
        <end position="238"/>
    </location>
</feature>
<feature type="compositionally biased region" description="Basic and acidic residues" evidence="1">
    <location>
        <begin position="373"/>
        <end position="387"/>
    </location>
</feature>
<name>A0ABP0I3Y6_9DINO</name>
<dbReference type="Proteomes" id="UP001642464">
    <property type="component" value="Unassembled WGS sequence"/>
</dbReference>
<feature type="compositionally biased region" description="Low complexity" evidence="1">
    <location>
        <begin position="250"/>
        <end position="264"/>
    </location>
</feature>
<dbReference type="EMBL" id="CAXAMM010002470">
    <property type="protein sequence ID" value="CAK8996277.1"/>
    <property type="molecule type" value="Genomic_DNA"/>
</dbReference>
<feature type="compositionally biased region" description="Basic residues" evidence="1">
    <location>
        <begin position="240"/>
        <end position="249"/>
    </location>
</feature>
<organism evidence="2 3">
    <name type="scientific">Durusdinium trenchii</name>
    <dbReference type="NCBI Taxonomy" id="1381693"/>
    <lineage>
        <taxon>Eukaryota</taxon>
        <taxon>Sar</taxon>
        <taxon>Alveolata</taxon>
        <taxon>Dinophyceae</taxon>
        <taxon>Suessiales</taxon>
        <taxon>Symbiodiniaceae</taxon>
        <taxon>Durusdinium</taxon>
    </lineage>
</organism>
<evidence type="ECO:0000256" key="1">
    <source>
        <dbReference type="SAM" id="MobiDB-lite"/>
    </source>
</evidence>
<accession>A0ABP0I3Y6</accession>
<feature type="compositionally biased region" description="Acidic residues" evidence="1">
    <location>
        <begin position="516"/>
        <end position="528"/>
    </location>
</feature>
<evidence type="ECO:0000313" key="2">
    <source>
        <dbReference type="EMBL" id="CAK8996277.1"/>
    </source>
</evidence>
<protein>
    <submittedName>
        <fullName evidence="2">Uncharacterized protein</fullName>
    </submittedName>
</protein>
<reference evidence="2 3" key="1">
    <citation type="submission" date="2024-02" db="EMBL/GenBank/DDBJ databases">
        <authorList>
            <person name="Chen Y."/>
            <person name="Shah S."/>
            <person name="Dougan E. K."/>
            <person name="Thang M."/>
            <person name="Chan C."/>
        </authorList>
    </citation>
    <scope>NUCLEOTIDE SEQUENCE [LARGE SCALE GENOMIC DNA]</scope>
</reference>
<keyword evidence="3" id="KW-1185">Reference proteome</keyword>